<dbReference type="NCBIfam" id="TIGR00118">
    <property type="entry name" value="acolac_lg"/>
    <property type="match status" value="1"/>
</dbReference>
<evidence type="ECO:0000259" key="18">
    <source>
        <dbReference type="Pfam" id="PF02775"/>
    </source>
</evidence>
<dbReference type="SUPFAM" id="SSF52467">
    <property type="entry name" value="DHS-like NAD/FAD-binding domain"/>
    <property type="match status" value="1"/>
</dbReference>
<dbReference type="Pfam" id="PF02776">
    <property type="entry name" value="TPP_enzyme_N"/>
    <property type="match status" value="1"/>
</dbReference>
<keyword evidence="14" id="KW-0100">Branched-chain amino acid biosynthesis</keyword>
<dbReference type="GO" id="GO:0000287">
    <property type="term" value="F:magnesium ion binding"/>
    <property type="evidence" value="ECO:0007669"/>
    <property type="project" value="InterPro"/>
</dbReference>
<dbReference type="FunFam" id="3.40.50.970:FF:000007">
    <property type="entry name" value="Acetolactate synthase"/>
    <property type="match status" value="1"/>
</dbReference>
<protein>
    <recommendedName>
        <fullName evidence="6">acetolactate synthase</fullName>
        <ecNumber evidence="6">2.2.1.6</ecNumber>
    </recommendedName>
</protein>
<dbReference type="UniPathway" id="UPA00047">
    <property type="reaction ID" value="UER00055"/>
</dbReference>
<evidence type="ECO:0000256" key="16">
    <source>
        <dbReference type="RuleBase" id="RU362132"/>
    </source>
</evidence>
<dbReference type="PANTHER" id="PTHR18968">
    <property type="entry name" value="THIAMINE PYROPHOSPHATE ENZYMES"/>
    <property type="match status" value="1"/>
</dbReference>
<dbReference type="UniPathway" id="UPA00049">
    <property type="reaction ID" value="UER00059"/>
</dbReference>
<dbReference type="EMBL" id="LAZR01000796">
    <property type="protein sequence ID" value="KKN57616.1"/>
    <property type="molecule type" value="Genomic_DNA"/>
</dbReference>
<evidence type="ECO:0000256" key="14">
    <source>
        <dbReference type="ARBA" id="ARBA00023304"/>
    </source>
</evidence>
<dbReference type="GO" id="GO:0009099">
    <property type="term" value="P:L-valine biosynthetic process"/>
    <property type="evidence" value="ECO:0007669"/>
    <property type="project" value="UniProtKB-UniPathway"/>
</dbReference>
<dbReference type="AlphaFoldDB" id="A0A0F9U8N1"/>
<dbReference type="Gene3D" id="3.40.50.1220">
    <property type="entry name" value="TPP-binding domain"/>
    <property type="match status" value="1"/>
</dbReference>
<keyword evidence="12" id="KW-0460">Magnesium</keyword>
<dbReference type="InterPro" id="IPR029035">
    <property type="entry name" value="DHS-like_NAD/FAD-binding_dom"/>
</dbReference>
<evidence type="ECO:0000256" key="13">
    <source>
        <dbReference type="ARBA" id="ARBA00023052"/>
    </source>
</evidence>
<evidence type="ECO:0000256" key="6">
    <source>
        <dbReference type="ARBA" id="ARBA00013145"/>
    </source>
</evidence>
<evidence type="ECO:0000256" key="11">
    <source>
        <dbReference type="ARBA" id="ARBA00022827"/>
    </source>
</evidence>
<dbReference type="GO" id="GO:0050660">
    <property type="term" value="F:flavin adenine dinucleotide binding"/>
    <property type="evidence" value="ECO:0007669"/>
    <property type="project" value="InterPro"/>
</dbReference>
<dbReference type="EC" id="2.2.1.6" evidence="6"/>
<dbReference type="CDD" id="cd07035">
    <property type="entry name" value="TPP_PYR_POX_like"/>
    <property type="match status" value="1"/>
</dbReference>
<dbReference type="CDD" id="cd02015">
    <property type="entry name" value="TPP_AHAS"/>
    <property type="match status" value="1"/>
</dbReference>
<proteinExistence type="inferred from homology"/>
<name>A0A0F9U8N1_9ZZZZ</name>
<dbReference type="InterPro" id="IPR045229">
    <property type="entry name" value="TPP_enz"/>
</dbReference>
<evidence type="ECO:0000259" key="17">
    <source>
        <dbReference type="Pfam" id="PF00205"/>
    </source>
</evidence>
<evidence type="ECO:0000256" key="15">
    <source>
        <dbReference type="ARBA" id="ARBA00048670"/>
    </source>
</evidence>
<evidence type="ECO:0000256" key="12">
    <source>
        <dbReference type="ARBA" id="ARBA00022842"/>
    </source>
</evidence>
<evidence type="ECO:0000256" key="7">
    <source>
        <dbReference type="ARBA" id="ARBA00022605"/>
    </source>
</evidence>
<comment type="cofactor">
    <cofactor evidence="2">
        <name>thiamine diphosphate</name>
        <dbReference type="ChEBI" id="CHEBI:58937"/>
    </cofactor>
</comment>
<dbReference type="FunFam" id="3.40.50.970:FF:000016">
    <property type="entry name" value="Acetolactate synthase"/>
    <property type="match status" value="1"/>
</dbReference>
<feature type="domain" description="Thiamine pyrophosphate enzyme TPP-binding" evidence="18">
    <location>
        <begin position="429"/>
        <end position="578"/>
    </location>
</feature>
<comment type="catalytic activity">
    <reaction evidence="15">
        <text>2 pyruvate + H(+) = (2S)-2-acetolactate + CO2</text>
        <dbReference type="Rhea" id="RHEA:25249"/>
        <dbReference type="ChEBI" id="CHEBI:15361"/>
        <dbReference type="ChEBI" id="CHEBI:15378"/>
        <dbReference type="ChEBI" id="CHEBI:16526"/>
        <dbReference type="ChEBI" id="CHEBI:58476"/>
        <dbReference type="EC" id="2.2.1.6"/>
    </reaction>
</comment>
<evidence type="ECO:0000256" key="9">
    <source>
        <dbReference type="ARBA" id="ARBA00022679"/>
    </source>
</evidence>
<comment type="pathway">
    <text evidence="3">Amino-acid biosynthesis; L-isoleucine biosynthesis; L-isoleucine from 2-oxobutanoate: step 1/4.</text>
</comment>
<dbReference type="NCBIfam" id="NF005058">
    <property type="entry name" value="PRK06466.1"/>
    <property type="match status" value="1"/>
</dbReference>
<sequence>MAFSSVLLDRKWHSKYIYTFYIFCSYLSLRRLKGEHVELSGAEILVRSLKDEGVEFLFGYPGGSVLHIYDALYRQDDVKHILVRHEQAATHAADGYARATGKPGVVLVTSGPGATNAVTGIATAYMDSIPMVVITGQVPSAVIGSDAFQEVDAVGITRPCVKHNFLVKDVTKLAETIKKAFYVATTGRPGPVVIDVPKDMTDPAIKIPYHYPDKVTMRSYQPTVKGHSGQIKRAVDLLLNAKKPMIYSGGGVVLGNASEELGTFVRHLGYPITQTLMGLGAYPASDKQNLGMLGMHGTYEANMAMHGCDVLIAIGARFDDRVTGKIAEFCPEAQIIHIDIDPSSISKTITVDIPIVGDVAGVLQEMNHLLQTGKKEPKKKALAEWWKTINSWRATNCMNFDRSSDQIKPQHAIELVHEITGGDAYITSDVGQHQMWAAQYYGFEKPNRWINSGGLGTMGFGLPAAMGVQLAYPEATVACVTGEGSIQMCIQELSTCLQYGLPIKIIALNNRYLGMVRQWQEFFYENRYSSSYMESLPDFVKLAESYGHVGIRIEDPKDLKAELERGFAMKDRLVFFDIVTDQTENVYPMIRAGMAHNEMHLSPHGGELPQDPHRELS</sequence>
<dbReference type="InterPro" id="IPR012001">
    <property type="entry name" value="Thiamin_PyroP_enz_TPP-bd_dom"/>
</dbReference>
<evidence type="ECO:0000259" key="19">
    <source>
        <dbReference type="Pfam" id="PF02776"/>
    </source>
</evidence>
<dbReference type="SUPFAM" id="SSF52518">
    <property type="entry name" value="Thiamin diphosphate-binding fold (THDP-binding)"/>
    <property type="match status" value="2"/>
</dbReference>
<dbReference type="InterPro" id="IPR011766">
    <property type="entry name" value="TPP_enzyme_TPP-bd"/>
</dbReference>
<evidence type="ECO:0000256" key="4">
    <source>
        <dbReference type="ARBA" id="ARBA00005025"/>
    </source>
</evidence>
<reference evidence="20" key="1">
    <citation type="journal article" date="2015" name="Nature">
        <title>Complex archaea that bridge the gap between prokaryotes and eukaryotes.</title>
        <authorList>
            <person name="Spang A."/>
            <person name="Saw J.H."/>
            <person name="Jorgensen S.L."/>
            <person name="Zaremba-Niedzwiedzka K."/>
            <person name="Martijn J."/>
            <person name="Lind A.E."/>
            <person name="van Eijk R."/>
            <person name="Schleper C."/>
            <person name="Guy L."/>
            <person name="Ettema T.J."/>
        </authorList>
    </citation>
    <scope>NUCLEOTIDE SEQUENCE</scope>
</reference>
<comment type="pathway">
    <text evidence="4">Amino-acid biosynthesis; L-valine biosynthesis; L-valine from pyruvate: step 1/4.</text>
</comment>
<feature type="domain" description="Thiamine pyrophosphate enzyme central" evidence="17">
    <location>
        <begin position="231"/>
        <end position="365"/>
    </location>
</feature>
<evidence type="ECO:0000256" key="8">
    <source>
        <dbReference type="ARBA" id="ARBA00022630"/>
    </source>
</evidence>
<keyword evidence="7" id="KW-0028">Amino-acid biosynthesis</keyword>
<evidence type="ECO:0000313" key="20">
    <source>
        <dbReference type="EMBL" id="KKN57616.1"/>
    </source>
</evidence>
<dbReference type="GO" id="GO:0003984">
    <property type="term" value="F:acetolactate synthase activity"/>
    <property type="evidence" value="ECO:0007669"/>
    <property type="project" value="UniProtKB-EC"/>
</dbReference>
<comment type="cofactor">
    <cofactor evidence="1">
        <name>Mg(2+)</name>
        <dbReference type="ChEBI" id="CHEBI:18420"/>
    </cofactor>
</comment>
<dbReference type="Gene3D" id="3.40.50.970">
    <property type="match status" value="2"/>
</dbReference>
<keyword evidence="8" id="KW-0285">Flavoprotein</keyword>
<keyword evidence="10" id="KW-0479">Metal-binding</keyword>
<comment type="caution">
    <text evidence="20">The sequence shown here is derived from an EMBL/GenBank/DDBJ whole genome shotgun (WGS) entry which is preliminary data.</text>
</comment>
<dbReference type="Pfam" id="PF00205">
    <property type="entry name" value="TPP_enzyme_M"/>
    <property type="match status" value="1"/>
</dbReference>
<dbReference type="InterPro" id="IPR029061">
    <property type="entry name" value="THDP-binding"/>
</dbReference>
<keyword evidence="9" id="KW-0808">Transferase</keyword>
<dbReference type="GO" id="GO:0009097">
    <property type="term" value="P:isoleucine biosynthetic process"/>
    <property type="evidence" value="ECO:0007669"/>
    <property type="project" value="UniProtKB-UniPathway"/>
</dbReference>
<evidence type="ECO:0000256" key="5">
    <source>
        <dbReference type="ARBA" id="ARBA00007812"/>
    </source>
</evidence>
<evidence type="ECO:0000256" key="1">
    <source>
        <dbReference type="ARBA" id="ARBA00001946"/>
    </source>
</evidence>
<keyword evidence="13 16" id="KW-0786">Thiamine pyrophosphate</keyword>
<dbReference type="InterPro" id="IPR012000">
    <property type="entry name" value="Thiamin_PyroP_enz_cen_dom"/>
</dbReference>
<keyword evidence="11" id="KW-0274">FAD</keyword>
<evidence type="ECO:0000256" key="3">
    <source>
        <dbReference type="ARBA" id="ARBA00004974"/>
    </source>
</evidence>
<dbReference type="GO" id="GO:0030976">
    <property type="term" value="F:thiamine pyrophosphate binding"/>
    <property type="evidence" value="ECO:0007669"/>
    <property type="project" value="InterPro"/>
</dbReference>
<dbReference type="InterPro" id="IPR039368">
    <property type="entry name" value="AHAS_TPP"/>
</dbReference>
<dbReference type="Pfam" id="PF02775">
    <property type="entry name" value="TPP_enzyme_C"/>
    <property type="match status" value="1"/>
</dbReference>
<accession>A0A0F9U8N1</accession>
<dbReference type="PANTHER" id="PTHR18968:SF13">
    <property type="entry name" value="ACETOLACTATE SYNTHASE CATALYTIC SUBUNIT, MITOCHONDRIAL"/>
    <property type="match status" value="1"/>
</dbReference>
<dbReference type="InterPro" id="IPR012846">
    <property type="entry name" value="Acetolactate_synth_lsu"/>
</dbReference>
<dbReference type="GO" id="GO:0005948">
    <property type="term" value="C:acetolactate synthase complex"/>
    <property type="evidence" value="ECO:0007669"/>
    <property type="project" value="TreeGrafter"/>
</dbReference>
<evidence type="ECO:0000256" key="2">
    <source>
        <dbReference type="ARBA" id="ARBA00001964"/>
    </source>
</evidence>
<organism evidence="20">
    <name type="scientific">marine sediment metagenome</name>
    <dbReference type="NCBI Taxonomy" id="412755"/>
    <lineage>
        <taxon>unclassified sequences</taxon>
        <taxon>metagenomes</taxon>
        <taxon>ecological metagenomes</taxon>
    </lineage>
</organism>
<comment type="similarity">
    <text evidence="5 16">Belongs to the TPP enzyme family.</text>
</comment>
<feature type="domain" description="Thiamine pyrophosphate enzyme N-terminal TPP-binding" evidence="19">
    <location>
        <begin position="40"/>
        <end position="155"/>
    </location>
</feature>
<evidence type="ECO:0000256" key="10">
    <source>
        <dbReference type="ARBA" id="ARBA00022723"/>
    </source>
</evidence>
<dbReference type="FunFam" id="3.40.50.1220:FF:000008">
    <property type="entry name" value="Acetolactate synthase"/>
    <property type="match status" value="1"/>
</dbReference>
<gene>
    <name evidence="20" type="ORF">LCGC14_0560600</name>
</gene>